<evidence type="ECO:0000313" key="3">
    <source>
        <dbReference type="EMBL" id="QDT59510.1"/>
    </source>
</evidence>
<organism evidence="3 4">
    <name type="scientific">Stieleria bergensis</name>
    <dbReference type="NCBI Taxonomy" id="2528025"/>
    <lineage>
        <taxon>Bacteria</taxon>
        <taxon>Pseudomonadati</taxon>
        <taxon>Planctomycetota</taxon>
        <taxon>Planctomycetia</taxon>
        <taxon>Pirellulales</taxon>
        <taxon>Pirellulaceae</taxon>
        <taxon>Stieleria</taxon>
    </lineage>
</organism>
<dbReference type="PANTHER" id="PTHR45856">
    <property type="entry name" value="ALPHA/BETA-HYDROLASES SUPERFAMILY PROTEIN"/>
    <property type="match status" value="1"/>
</dbReference>
<dbReference type="CDD" id="cd00519">
    <property type="entry name" value="Lipase_3"/>
    <property type="match status" value="1"/>
</dbReference>
<name>A0A517STT6_9BACT</name>
<dbReference type="GO" id="GO:0006629">
    <property type="term" value="P:lipid metabolic process"/>
    <property type="evidence" value="ECO:0007669"/>
    <property type="project" value="InterPro"/>
</dbReference>
<dbReference type="InterPro" id="IPR051218">
    <property type="entry name" value="Sec_MonoDiacylglyc_Lipase"/>
</dbReference>
<keyword evidence="4" id="KW-1185">Reference proteome</keyword>
<dbReference type="AlphaFoldDB" id="A0A517STT6"/>
<evidence type="ECO:0000259" key="2">
    <source>
        <dbReference type="Pfam" id="PF01764"/>
    </source>
</evidence>
<feature type="compositionally biased region" description="Polar residues" evidence="1">
    <location>
        <begin position="1"/>
        <end position="11"/>
    </location>
</feature>
<dbReference type="Proteomes" id="UP000315003">
    <property type="component" value="Chromosome"/>
</dbReference>
<dbReference type="SUPFAM" id="SSF53474">
    <property type="entry name" value="alpha/beta-Hydrolases"/>
    <property type="match status" value="1"/>
</dbReference>
<protein>
    <submittedName>
        <fullName evidence="3">Lipase (Class 3)</fullName>
    </submittedName>
</protein>
<accession>A0A517STT6</accession>
<evidence type="ECO:0000313" key="4">
    <source>
        <dbReference type="Proteomes" id="UP000315003"/>
    </source>
</evidence>
<sequence length="299" mass="33448">MTPTLHSRTGSPSGGIPNPRGPSRGKPVKDSPAIDRLSFLERALLFAKLSKIAYSPPAQAGLQARELGFGDTLFFDRDGAQAYRFQNAVNCVIAFRGTEPKQWNDLAADAKVRTVLSELAGKVHRGFKREADDLWPLVETSMLRNSKQLYLCGHSLGAAMATICALRCVESHIPSHPAELFTFGSPRIGNKRYLASAPLNHFRFVNNNDIVAQVPPLWLGYRHSGCEVYANRQGKLIRLDDTARRRDHWHGFVRGLKRGKLDHFADHSIDHYITIIDQALQQQTSSQDHPISHRLHPPH</sequence>
<dbReference type="EMBL" id="CP036272">
    <property type="protein sequence ID" value="QDT59510.1"/>
    <property type="molecule type" value="Genomic_DNA"/>
</dbReference>
<dbReference type="InterPro" id="IPR002921">
    <property type="entry name" value="Fungal_lipase-type"/>
</dbReference>
<dbReference type="InterPro" id="IPR029058">
    <property type="entry name" value="AB_hydrolase_fold"/>
</dbReference>
<feature type="region of interest" description="Disordered" evidence="1">
    <location>
        <begin position="1"/>
        <end position="31"/>
    </location>
</feature>
<dbReference type="RefSeq" id="WP_419188325.1">
    <property type="nucleotide sequence ID" value="NZ_CP036272.1"/>
</dbReference>
<reference evidence="3 4" key="1">
    <citation type="submission" date="2019-02" db="EMBL/GenBank/DDBJ databases">
        <title>Deep-cultivation of Planctomycetes and their phenomic and genomic characterization uncovers novel biology.</title>
        <authorList>
            <person name="Wiegand S."/>
            <person name="Jogler M."/>
            <person name="Boedeker C."/>
            <person name="Pinto D."/>
            <person name="Vollmers J."/>
            <person name="Rivas-Marin E."/>
            <person name="Kohn T."/>
            <person name="Peeters S.H."/>
            <person name="Heuer A."/>
            <person name="Rast P."/>
            <person name="Oberbeckmann S."/>
            <person name="Bunk B."/>
            <person name="Jeske O."/>
            <person name="Meyerdierks A."/>
            <person name="Storesund J.E."/>
            <person name="Kallscheuer N."/>
            <person name="Luecker S."/>
            <person name="Lage O.M."/>
            <person name="Pohl T."/>
            <person name="Merkel B.J."/>
            <person name="Hornburger P."/>
            <person name="Mueller R.-W."/>
            <person name="Bruemmer F."/>
            <person name="Labrenz M."/>
            <person name="Spormann A.M."/>
            <person name="Op den Camp H."/>
            <person name="Overmann J."/>
            <person name="Amann R."/>
            <person name="Jetten M.S.M."/>
            <person name="Mascher T."/>
            <person name="Medema M.H."/>
            <person name="Devos D.P."/>
            <person name="Kaster A.-K."/>
            <person name="Ovreas L."/>
            <person name="Rohde M."/>
            <person name="Galperin M.Y."/>
            <person name="Jogler C."/>
        </authorList>
    </citation>
    <scope>NUCLEOTIDE SEQUENCE [LARGE SCALE GENOMIC DNA]</scope>
    <source>
        <strain evidence="3 4">SV_7m_r</strain>
    </source>
</reference>
<dbReference type="PANTHER" id="PTHR45856:SF24">
    <property type="entry name" value="FUNGAL LIPASE-LIKE DOMAIN-CONTAINING PROTEIN"/>
    <property type="match status" value="1"/>
</dbReference>
<proteinExistence type="predicted"/>
<dbReference type="Pfam" id="PF01764">
    <property type="entry name" value="Lipase_3"/>
    <property type="match status" value="1"/>
</dbReference>
<dbReference type="Gene3D" id="3.40.50.1820">
    <property type="entry name" value="alpha/beta hydrolase"/>
    <property type="match status" value="1"/>
</dbReference>
<feature type="domain" description="Fungal lipase-type" evidence="2">
    <location>
        <begin position="92"/>
        <end position="216"/>
    </location>
</feature>
<evidence type="ECO:0000256" key="1">
    <source>
        <dbReference type="SAM" id="MobiDB-lite"/>
    </source>
</evidence>
<gene>
    <name evidence="3" type="ORF">SV7mr_20180</name>
</gene>